<dbReference type="RefSeq" id="WP_012178516.1">
    <property type="nucleotide sequence ID" value="NC_009952.1"/>
</dbReference>
<feature type="signal peptide" evidence="2">
    <location>
        <begin position="1"/>
        <end position="18"/>
    </location>
</feature>
<dbReference type="HOGENOM" id="CLU_114955_0_1_5"/>
<dbReference type="OrthoDB" id="8592798at2"/>
<dbReference type="InterPro" id="IPR011990">
    <property type="entry name" value="TPR-like_helical_dom_sf"/>
</dbReference>
<dbReference type="AlphaFoldDB" id="A8LN73"/>
<evidence type="ECO:0000256" key="1">
    <source>
        <dbReference type="PROSITE-ProRule" id="PRU00339"/>
    </source>
</evidence>
<keyword evidence="4" id="KW-1185">Reference proteome</keyword>
<dbReference type="KEGG" id="dsh:Dshi_1844"/>
<dbReference type="EMBL" id="CP000830">
    <property type="protein sequence ID" value="ABV93586.1"/>
    <property type="molecule type" value="Genomic_DNA"/>
</dbReference>
<name>A8LN73_DINSH</name>
<evidence type="ECO:0000256" key="2">
    <source>
        <dbReference type="SAM" id="SignalP"/>
    </source>
</evidence>
<accession>A8LN73</accession>
<dbReference type="PROSITE" id="PS50005">
    <property type="entry name" value="TPR"/>
    <property type="match status" value="1"/>
</dbReference>
<dbReference type="Gene3D" id="1.25.40.10">
    <property type="entry name" value="Tetratricopeptide repeat domain"/>
    <property type="match status" value="1"/>
</dbReference>
<organism evidence="3 4">
    <name type="scientific">Dinoroseobacter shibae (strain DSM 16493 / NCIMB 14021 / DFL 12)</name>
    <dbReference type="NCBI Taxonomy" id="398580"/>
    <lineage>
        <taxon>Bacteria</taxon>
        <taxon>Pseudomonadati</taxon>
        <taxon>Pseudomonadota</taxon>
        <taxon>Alphaproteobacteria</taxon>
        <taxon>Rhodobacterales</taxon>
        <taxon>Roseobacteraceae</taxon>
        <taxon>Dinoroseobacter</taxon>
    </lineage>
</organism>
<keyword evidence="1" id="KW-0802">TPR repeat</keyword>
<evidence type="ECO:0000313" key="3">
    <source>
        <dbReference type="EMBL" id="ABV93586.1"/>
    </source>
</evidence>
<dbReference type="STRING" id="398580.Dshi_1844"/>
<gene>
    <name evidence="3" type="ordered locus">Dshi_1844</name>
</gene>
<evidence type="ECO:0000313" key="4">
    <source>
        <dbReference type="Proteomes" id="UP000006833"/>
    </source>
</evidence>
<dbReference type="Proteomes" id="UP000006833">
    <property type="component" value="Chromosome"/>
</dbReference>
<feature type="repeat" description="TPR" evidence="1">
    <location>
        <begin position="91"/>
        <end position="124"/>
    </location>
</feature>
<feature type="chain" id="PRO_5002725315" evidence="2">
    <location>
        <begin position="19"/>
        <end position="177"/>
    </location>
</feature>
<proteinExistence type="predicted"/>
<protein>
    <submittedName>
        <fullName evidence="3">Uncharacterized protein</fullName>
    </submittedName>
</protein>
<sequence>MRLIWIAALAALPLSAFAAGGEIFAPPVKTDTTTTCTGPMIWDAALERCVRADQSHLSDDDRHDAVRELAYAGAYDRALAILARFDDPGDVRALTYRGFVARMTGDMPAAMDYYLAALAADPDYHPARSYMAQGLLAAGDRAGARTELREIRARGGRETWAAFSLAQALRSNSGYAY</sequence>
<dbReference type="InterPro" id="IPR019734">
    <property type="entry name" value="TPR_rpt"/>
</dbReference>
<dbReference type="SUPFAM" id="SSF48452">
    <property type="entry name" value="TPR-like"/>
    <property type="match status" value="1"/>
</dbReference>
<reference evidence="4" key="1">
    <citation type="journal article" date="2010" name="ISME J.">
        <title>The complete genome sequence of the algal symbiont Dinoroseobacter shibae: a hitchhiker's guide to life in the sea.</title>
        <authorList>
            <person name="Wagner-Dobler I."/>
            <person name="Ballhausen B."/>
            <person name="Berger M."/>
            <person name="Brinkhoff T."/>
            <person name="Buchholz I."/>
            <person name="Bunk B."/>
            <person name="Cypionka H."/>
            <person name="Daniel R."/>
            <person name="Drepper T."/>
            <person name="Gerdts G."/>
            <person name="Hahnke S."/>
            <person name="Han C."/>
            <person name="Jahn D."/>
            <person name="Kalhoefer D."/>
            <person name="Kiss H."/>
            <person name="Klenk H.P."/>
            <person name="Kyrpides N."/>
            <person name="Liebl W."/>
            <person name="Liesegang H."/>
            <person name="Meincke L."/>
            <person name="Pati A."/>
            <person name="Petersen J."/>
            <person name="Piekarski T."/>
            <person name="Pommerenke C."/>
            <person name="Pradella S."/>
            <person name="Pukall R."/>
            <person name="Rabus R."/>
            <person name="Stackebrandt E."/>
            <person name="Thole S."/>
            <person name="Thompson L."/>
            <person name="Tielen P."/>
            <person name="Tomasch J."/>
            <person name="von Jan M."/>
            <person name="Wanphrut N."/>
            <person name="Wichels A."/>
            <person name="Zech H."/>
            <person name="Simon M."/>
        </authorList>
    </citation>
    <scope>NUCLEOTIDE SEQUENCE [LARGE SCALE GENOMIC DNA]</scope>
    <source>
        <strain evidence="4">DSM 16493 / NCIMB 14021 / DFL 12</strain>
    </source>
</reference>
<keyword evidence="2" id="KW-0732">Signal</keyword>
<dbReference type="eggNOG" id="COG0457">
    <property type="taxonomic scope" value="Bacteria"/>
</dbReference>